<organism evidence="2 3">
    <name type="scientific">Petrolisthes cinctipes</name>
    <name type="common">Flat porcelain crab</name>
    <dbReference type="NCBI Taxonomy" id="88211"/>
    <lineage>
        <taxon>Eukaryota</taxon>
        <taxon>Metazoa</taxon>
        <taxon>Ecdysozoa</taxon>
        <taxon>Arthropoda</taxon>
        <taxon>Crustacea</taxon>
        <taxon>Multicrustacea</taxon>
        <taxon>Malacostraca</taxon>
        <taxon>Eumalacostraca</taxon>
        <taxon>Eucarida</taxon>
        <taxon>Decapoda</taxon>
        <taxon>Pleocyemata</taxon>
        <taxon>Anomura</taxon>
        <taxon>Galatheoidea</taxon>
        <taxon>Porcellanidae</taxon>
        <taxon>Petrolisthes</taxon>
    </lineage>
</organism>
<evidence type="ECO:0000313" key="3">
    <source>
        <dbReference type="Proteomes" id="UP001286313"/>
    </source>
</evidence>
<feature type="compositionally biased region" description="Polar residues" evidence="1">
    <location>
        <begin position="264"/>
        <end position="282"/>
    </location>
</feature>
<feature type="compositionally biased region" description="Acidic residues" evidence="1">
    <location>
        <begin position="231"/>
        <end position="249"/>
    </location>
</feature>
<accession>A0AAE1K9N8</accession>
<keyword evidence="3" id="KW-1185">Reference proteome</keyword>
<gene>
    <name evidence="2" type="ORF">Pcinc_026719</name>
</gene>
<feature type="compositionally biased region" description="Basic residues" evidence="1">
    <location>
        <begin position="211"/>
        <end position="221"/>
    </location>
</feature>
<protein>
    <submittedName>
        <fullName evidence="2">Uncharacterized protein</fullName>
    </submittedName>
</protein>
<evidence type="ECO:0000313" key="2">
    <source>
        <dbReference type="EMBL" id="KAK3867849.1"/>
    </source>
</evidence>
<dbReference type="Proteomes" id="UP001286313">
    <property type="component" value="Unassembled WGS sequence"/>
</dbReference>
<feature type="region of interest" description="Disordered" evidence="1">
    <location>
        <begin position="197"/>
        <end position="282"/>
    </location>
</feature>
<sequence>MPRSTSDSNTTPYNTPPLQRKLENRTTFLPRQILRCSRFQPPLVHFLTTPPTPSYGWRTSSRGTTTSWTQDPRCGRWLISGPPASGQPLSQTLYHTQHLSPAVLPLLAHSPPNSTTDYTNHTAPILTYVSLHTSGSQRQDFSTMQLQASHTYRALPDNHECGTITSTAARFFALIGGDGGIGPRDRAPTHFSKYHSYDNNPLRRQASTMGKGRKILAKKRQPQAASVNMFTDEEEESTDDDATGVEEPEERNVIEGSPDFYEPIQTTEPQDSGQAGTRSPGR</sequence>
<name>A0AAE1K9N8_PETCI</name>
<reference evidence="2" key="1">
    <citation type="submission" date="2023-10" db="EMBL/GenBank/DDBJ databases">
        <title>Genome assemblies of two species of porcelain crab, Petrolisthes cinctipes and Petrolisthes manimaculis (Anomura: Porcellanidae).</title>
        <authorList>
            <person name="Angst P."/>
        </authorList>
    </citation>
    <scope>NUCLEOTIDE SEQUENCE</scope>
    <source>
        <strain evidence="2">PB745_01</strain>
        <tissue evidence="2">Gill</tissue>
    </source>
</reference>
<evidence type="ECO:0000256" key="1">
    <source>
        <dbReference type="SAM" id="MobiDB-lite"/>
    </source>
</evidence>
<comment type="caution">
    <text evidence="2">The sequence shown here is derived from an EMBL/GenBank/DDBJ whole genome shotgun (WGS) entry which is preliminary data.</text>
</comment>
<dbReference type="EMBL" id="JAWQEG010003117">
    <property type="protein sequence ID" value="KAK3867849.1"/>
    <property type="molecule type" value="Genomic_DNA"/>
</dbReference>
<proteinExistence type="predicted"/>
<dbReference type="AlphaFoldDB" id="A0AAE1K9N8"/>